<dbReference type="SMART" id="SM01381">
    <property type="entry name" value="7TM_GPCR_Srsx"/>
    <property type="match status" value="1"/>
</dbReference>
<gene>
    <name evidence="14" type="primary">LOC101860147</name>
</gene>
<evidence type="ECO:0000256" key="2">
    <source>
        <dbReference type="ARBA" id="ARBA00022475"/>
    </source>
</evidence>
<evidence type="ECO:0000256" key="1">
    <source>
        <dbReference type="ARBA" id="ARBA00004651"/>
    </source>
</evidence>
<evidence type="ECO:0000256" key="8">
    <source>
        <dbReference type="ARBA" id="ARBA00023224"/>
    </source>
</evidence>
<dbReference type="InterPro" id="IPR000995">
    <property type="entry name" value="Musac_Ach_rcpt"/>
</dbReference>
<evidence type="ECO:0000259" key="12">
    <source>
        <dbReference type="PROSITE" id="PS50262"/>
    </source>
</evidence>
<feature type="transmembrane region" description="Helical" evidence="11">
    <location>
        <begin position="220"/>
        <end position="245"/>
    </location>
</feature>
<evidence type="ECO:0000313" key="13">
    <source>
        <dbReference type="Proteomes" id="UP000694888"/>
    </source>
</evidence>
<keyword evidence="7 9" id="KW-0675">Receptor</keyword>
<feature type="region of interest" description="Disordered" evidence="10">
    <location>
        <begin position="622"/>
        <end position="715"/>
    </location>
</feature>
<evidence type="ECO:0000256" key="3">
    <source>
        <dbReference type="ARBA" id="ARBA00022692"/>
    </source>
</evidence>
<feature type="compositionally biased region" description="Basic and acidic residues" evidence="10">
    <location>
        <begin position="637"/>
        <end position="652"/>
    </location>
</feature>
<dbReference type="PRINTS" id="PR00237">
    <property type="entry name" value="GPCRRHODOPSN"/>
</dbReference>
<feature type="transmembrane region" description="Helical" evidence="11">
    <location>
        <begin position="798"/>
        <end position="818"/>
    </location>
</feature>
<feature type="transmembrane region" description="Helical" evidence="11">
    <location>
        <begin position="265"/>
        <end position="289"/>
    </location>
</feature>
<evidence type="ECO:0000256" key="9">
    <source>
        <dbReference type="RuleBase" id="RU000688"/>
    </source>
</evidence>
<keyword evidence="13" id="KW-1185">Reference proteome</keyword>
<sequence>MATTERHADVATKSLTNRTVETDMTSLLRGDNISSLFSGSVGGLEGLTSFLDENLTSASSPSAGSLNLTCLFNATFNSSLCDAHGKNETVAAVVSGPHVLWVSVFMGVIAGIVSLVTILGNITVLLAFGLERTIRQPTNYFLASLAVSDLLIGTFSMPLYTQYYLLGKWPLGPWLCDLWLSLDWTVCLTSQYTVFLITMDRFLSVKIPAKYRNWRTERKVMVMIALTWIGPAIIFFTSIVGWQYFVGKRTVGKEECEVQFMSDAMFTFLLTIGYYWITLFVMCVLYGGIYKVALDLQRKSDAKHKKIQSTMELAADNAQNAIRSFGEGGSNNNSSGGGDSQVPPASHNNCKTKSMKTSSTRKSVKAALPCPVGAPHVNTTSFTSAQDKDEDRSSSPAFASDDDNSSSGGAAGAGKSPQAQGGGGGGGYSRNQTSSGAGGTVNNALFANTGGLVRSLHGDLFFPSAAPPEPPQYLLQPPPPYSRLYPHPGSEVSGSDTDGGGLQHEADSVYSSATSDRLEKQTLLQQDNNNSRVAHGSDINRGCRFIDEKSLLATLNESAALLPALTGDSELDDSDVADLNASSPIWKRRSSLPPLASDVFDLDDDISDTAITTDMTTTTTLATATATPVSNNSIRQGPEHSGHHSGTDDEGTHGGGGGRGGADAHARGEGGASADGKLPTTTTSNNNHCNSYNYPTGPPSETNTTEDGSHPDPHCLSAVRVRRQKDTRLHAFVKSVRSRNSRRRNRRERKSKSENRARKALRTISFILGAFVLCWTPYHVNLMVMALCKDCINMSFYAFSYYLCYLNSPINPLCYAFANAQFKRTFLRIMKFDWHRT</sequence>
<dbReference type="PROSITE" id="PS00237">
    <property type="entry name" value="G_PROTEIN_RECEP_F1_1"/>
    <property type="match status" value="1"/>
</dbReference>
<dbReference type="PRINTS" id="PR00243">
    <property type="entry name" value="MUSCARINICR"/>
</dbReference>
<reference evidence="14" key="1">
    <citation type="submission" date="2025-08" db="UniProtKB">
        <authorList>
            <consortium name="RefSeq"/>
        </authorList>
    </citation>
    <scope>IDENTIFICATION</scope>
</reference>
<comment type="similarity">
    <text evidence="9">Belongs to the G-protein coupled receptor 1 family.</text>
</comment>
<keyword evidence="6 11" id="KW-0472">Membrane</keyword>
<dbReference type="RefSeq" id="XP_005113431.1">
    <property type="nucleotide sequence ID" value="XM_005113374.3"/>
</dbReference>
<dbReference type="PANTHER" id="PTHR24248">
    <property type="entry name" value="ADRENERGIC RECEPTOR-RELATED G-PROTEIN COUPLED RECEPTOR"/>
    <property type="match status" value="1"/>
</dbReference>
<protein>
    <submittedName>
        <fullName evidence="14">Muscarinic acetylcholine receptor M3-like</fullName>
    </submittedName>
</protein>
<feature type="domain" description="G-protein coupled receptors family 1 profile" evidence="12">
    <location>
        <begin position="120"/>
        <end position="815"/>
    </location>
</feature>
<feature type="region of interest" description="Disordered" evidence="10">
    <location>
        <begin position="463"/>
        <end position="517"/>
    </location>
</feature>
<feature type="compositionally biased region" description="Low complexity" evidence="10">
    <location>
        <begin position="394"/>
        <end position="419"/>
    </location>
</feature>
<name>A0ABM0KB88_APLCA</name>
<feature type="compositionally biased region" description="Basic residues" evidence="10">
    <location>
        <begin position="736"/>
        <end position="750"/>
    </location>
</feature>
<feature type="transmembrane region" description="Helical" evidence="11">
    <location>
        <begin position="179"/>
        <end position="199"/>
    </location>
</feature>
<keyword evidence="3 9" id="KW-0812">Transmembrane</keyword>
<feature type="compositionally biased region" description="Pro residues" evidence="10">
    <location>
        <begin position="465"/>
        <end position="481"/>
    </location>
</feature>
<evidence type="ECO:0000256" key="10">
    <source>
        <dbReference type="SAM" id="MobiDB-lite"/>
    </source>
</evidence>
<keyword evidence="4 11" id="KW-1133">Transmembrane helix</keyword>
<evidence type="ECO:0000313" key="14">
    <source>
        <dbReference type="RefSeq" id="XP_005113431.1"/>
    </source>
</evidence>
<feature type="transmembrane region" description="Helical" evidence="11">
    <location>
        <begin position="760"/>
        <end position="778"/>
    </location>
</feature>
<accession>A0ABM0KB88</accession>
<dbReference type="InterPro" id="IPR017452">
    <property type="entry name" value="GPCR_Rhodpsn_7TM"/>
</dbReference>
<proteinExistence type="inferred from homology"/>
<dbReference type="SUPFAM" id="SSF81321">
    <property type="entry name" value="Family A G protein-coupled receptor-like"/>
    <property type="match status" value="2"/>
</dbReference>
<dbReference type="GeneID" id="101860147"/>
<keyword evidence="5 9" id="KW-0297">G-protein coupled receptor</keyword>
<feature type="transmembrane region" description="Helical" evidence="11">
    <location>
        <begin position="99"/>
        <end position="128"/>
    </location>
</feature>
<evidence type="ECO:0000256" key="6">
    <source>
        <dbReference type="ARBA" id="ARBA00023136"/>
    </source>
</evidence>
<evidence type="ECO:0000256" key="11">
    <source>
        <dbReference type="SAM" id="Phobius"/>
    </source>
</evidence>
<feature type="region of interest" description="Disordered" evidence="10">
    <location>
        <begin position="324"/>
        <end position="435"/>
    </location>
</feature>
<evidence type="ECO:0000256" key="7">
    <source>
        <dbReference type="ARBA" id="ARBA00023170"/>
    </source>
</evidence>
<dbReference type="Proteomes" id="UP000694888">
    <property type="component" value="Unplaced"/>
</dbReference>
<dbReference type="Pfam" id="PF00001">
    <property type="entry name" value="7tm_1"/>
    <property type="match status" value="2"/>
</dbReference>
<evidence type="ECO:0000256" key="5">
    <source>
        <dbReference type="ARBA" id="ARBA00023040"/>
    </source>
</evidence>
<feature type="compositionally biased region" description="Low complexity" evidence="10">
    <location>
        <begin position="679"/>
        <end position="695"/>
    </location>
</feature>
<dbReference type="PANTHER" id="PTHR24248:SF185">
    <property type="entry name" value="DOPAMINE RECEPTOR 2"/>
    <property type="match status" value="1"/>
</dbReference>
<dbReference type="InterPro" id="IPR000276">
    <property type="entry name" value="GPCR_Rhodpsn"/>
</dbReference>
<evidence type="ECO:0000256" key="4">
    <source>
        <dbReference type="ARBA" id="ARBA00022989"/>
    </source>
</evidence>
<feature type="transmembrane region" description="Helical" evidence="11">
    <location>
        <begin position="140"/>
        <end position="159"/>
    </location>
</feature>
<keyword evidence="2" id="KW-1003">Cell membrane</keyword>
<feature type="compositionally biased region" description="Low complexity" evidence="10">
    <location>
        <begin position="351"/>
        <end position="361"/>
    </location>
</feature>
<keyword evidence="8 9" id="KW-0807">Transducer</keyword>
<dbReference type="PROSITE" id="PS50262">
    <property type="entry name" value="G_PROTEIN_RECEP_F1_2"/>
    <property type="match status" value="1"/>
</dbReference>
<organism evidence="13 14">
    <name type="scientific">Aplysia californica</name>
    <name type="common">California sea hare</name>
    <dbReference type="NCBI Taxonomy" id="6500"/>
    <lineage>
        <taxon>Eukaryota</taxon>
        <taxon>Metazoa</taxon>
        <taxon>Spiralia</taxon>
        <taxon>Lophotrochozoa</taxon>
        <taxon>Mollusca</taxon>
        <taxon>Gastropoda</taxon>
        <taxon>Heterobranchia</taxon>
        <taxon>Euthyneura</taxon>
        <taxon>Tectipleura</taxon>
        <taxon>Aplysiida</taxon>
        <taxon>Aplysioidea</taxon>
        <taxon>Aplysiidae</taxon>
        <taxon>Aplysia</taxon>
    </lineage>
</organism>
<feature type="region of interest" description="Disordered" evidence="10">
    <location>
        <begin position="736"/>
        <end position="756"/>
    </location>
</feature>
<comment type="subcellular location">
    <subcellularLocation>
        <location evidence="1">Cell membrane</location>
        <topology evidence="1">Multi-pass membrane protein</topology>
    </subcellularLocation>
</comment>
<dbReference type="Gene3D" id="1.20.1070.10">
    <property type="entry name" value="Rhodopsin 7-helix transmembrane proteins"/>
    <property type="match status" value="2"/>
</dbReference>